<protein>
    <recommendedName>
        <fullName evidence="1">Endonuclease/exonuclease/phosphatase domain-containing protein</fullName>
    </recommendedName>
</protein>
<dbReference type="InterPro" id="IPR005135">
    <property type="entry name" value="Endo/exonuclease/phosphatase"/>
</dbReference>
<comment type="caution">
    <text evidence="2">The sequence shown here is derived from an EMBL/GenBank/DDBJ whole genome shotgun (WGS) entry which is preliminary data.</text>
</comment>
<dbReference type="EMBL" id="CAJVAS010000094">
    <property type="protein sequence ID" value="CAG7653280.1"/>
    <property type="molecule type" value="Genomic_DNA"/>
</dbReference>
<sequence>MEDPGGLGDRVQPDRVSFTVKATGEKIPKNPLFQLELRCENQTAVQAEIKLSDRSVTKAHEVAGRLCEVRALGGNKFVLGQEVAFTIRQGEDVLTRRVIYPQDGEGEVISTDFFAPHGELQVEVSHEFTGKPLGTRLRVMTWNILHGGRDAGGETNVRQIGEFIRNQDPDVLVTVETYGSGNRILDVMNAGQPPDRLYKGIQITREPGQEVNRDNLWIFTRFPVVKLYPLHRERIHSLHFGGVRIRLPDNQEMNVFATWLYQLEHAGSYTNKTVNEIRAGTPRTYTDEEIVGTDKKRLEWMNIIQKTFLPLYLNGDKAPTIMAGDFNTLSNQDWSRRFAHAPGHAGLVLDWPVTKAMQEAGFTDSYRWANPDASRFQGRTTNPLAGYGTSPSRIDYIWTSGDSVRILDSFTRDRRLPEHSSAHLFYSDHAPVITDMMIRHP</sequence>
<name>A0A916KB54_9BACL</name>
<evidence type="ECO:0000313" key="2">
    <source>
        <dbReference type="EMBL" id="CAG7653280.1"/>
    </source>
</evidence>
<dbReference type="Pfam" id="PF03372">
    <property type="entry name" value="Exo_endo_phos"/>
    <property type="match status" value="1"/>
</dbReference>
<evidence type="ECO:0000313" key="3">
    <source>
        <dbReference type="Proteomes" id="UP000693672"/>
    </source>
</evidence>
<dbReference type="PANTHER" id="PTHR41349:SF1">
    <property type="entry name" value="PROTEIN CBG08683"/>
    <property type="match status" value="1"/>
</dbReference>
<keyword evidence="3" id="KW-1185">Reference proteome</keyword>
<feature type="domain" description="Endonuclease/exonuclease/phosphatase" evidence="1">
    <location>
        <begin position="140"/>
        <end position="429"/>
    </location>
</feature>
<gene>
    <name evidence="2" type="ORF">PAESOLCIP111_06732</name>
</gene>
<organism evidence="2 3">
    <name type="scientific">Paenibacillus solanacearum</name>
    <dbReference type="NCBI Taxonomy" id="2048548"/>
    <lineage>
        <taxon>Bacteria</taxon>
        <taxon>Bacillati</taxon>
        <taxon>Bacillota</taxon>
        <taxon>Bacilli</taxon>
        <taxon>Bacillales</taxon>
        <taxon>Paenibacillaceae</taxon>
        <taxon>Paenibacillus</taxon>
    </lineage>
</organism>
<accession>A0A916KB54</accession>
<evidence type="ECO:0000259" key="1">
    <source>
        <dbReference type="Pfam" id="PF03372"/>
    </source>
</evidence>
<dbReference type="AlphaFoldDB" id="A0A916KB54"/>
<dbReference type="PANTHER" id="PTHR41349">
    <property type="match status" value="1"/>
</dbReference>
<dbReference type="GO" id="GO:0003824">
    <property type="term" value="F:catalytic activity"/>
    <property type="evidence" value="ECO:0007669"/>
    <property type="project" value="InterPro"/>
</dbReference>
<proteinExistence type="predicted"/>
<reference evidence="2" key="1">
    <citation type="submission" date="2021-06" db="EMBL/GenBank/DDBJ databases">
        <authorList>
            <person name="Criscuolo A."/>
        </authorList>
    </citation>
    <scope>NUCLEOTIDE SEQUENCE</scope>
    <source>
        <strain evidence="2">CIP111600</strain>
    </source>
</reference>
<dbReference type="RefSeq" id="WP_218096371.1">
    <property type="nucleotide sequence ID" value="NZ_CAJVAS010000094.1"/>
</dbReference>
<dbReference type="Proteomes" id="UP000693672">
    <property type="component" value="Unassembled WGS sequence"/>
</dbReference>